<keyword evidence="4" id="KW-1185">Reference proteome</keyword>
<evidence type="ECO:0000256" key="1">
    <source>
        <dbReference type="ARBA" id="ARBA00009981"/>
    </source>
</evidence>
<feature type="transmembrane region" description="Helical" evidence="2">
    <location>
        <begin position="6"/>
        <end position="29"/>
    </location>
</feature>
<comment type="similarity">
    <text evidence="1">Belongs to the phD/YefM antitoxin family.</text>
</comment>
<keyword evidence="2" id="KW-0472">Membrane</keyword>
<dbReference type="EMBL" id="PQWO01000009">
    <property type="protein sequence ID" value="PZD72702.1"/>
    <property type="molecule type" value="Genomic_DNA"/>
</dbReference>
<sequence length="65" mass="7400">MMQTTPSLLAVMLMIQYSLLMSLSTFNSLQERVHLLKSSANAIHLEHSIAQYREGKIAEHDLLDE</sequence>
<protein>
    <submittedName>
        <fullName evidence="3">Antitoxin YefM</fullName>
    </submittedName>
</protein>
<evidence type="ECO:0000313" key="4">
    <source>
        <dbReference type="Proteomes" id="UP000248857"/>
    </source>
</evidence>
<dbReference type="AlphaFoldDB" id="A0A2W1JP90"/>
<comment type="caution">
    <text evidence="3">The sequence shown here is derived from an EMBL/GenBank/DDBJ whole genome shotgun (WGS) entry which is preliminary data.</text>
</comment>
<dbReference type="Gene3D" id="6.10.250.330">
    <property type="match status" value="1"/>
</dbReference>
<reference evidence="3 4" key="1">
    <citation type="journal article" date="2018" name="Sci. Rep.">
        <title>A novel species of the marine cyanobacterium Acaryochloris with a unique pigment content and lifestyle.</title>
        <authorList>
            <person name="Partensky F."/>
            <person name="Six C."/>
            <person name="Ratin M."/>
            <person name="Garczarek L."/>
            <person name="Vaulot D."/>
            <person name="Probert I."/>
            <person name="Calteau A."/>
            <person name="Gourvil P."/>
            <person name="Marie D."/>
            <person name="Grebert T."/>
            <person name="Bouchier C."/>
            <person name="Le Panse S."/>
            <person name="Gachenot M."/>
            <person name="Rodriguez F."/>
            <person name="Garrido J.L."/>
        </authorList>
    </citation>
    <scope>NUCLEOTIDE SEQUENCE [LARGE SCALE GENOMIC DNA]</scope>
    <source>
        <strain evidence="3 4">RCC1774</strain>
    </source>
</reference>
<accession>A0A2W1JP90</accession>
<organism evidence="3 4">
    <name type="scientific">Acaryochloris thomasi RCC1774</name>
    <dbReference type="NCBI Taxonomy" id="1764569"/>
    <lineage>
        <taxon>Bacteria</taxon>
        <taxon>Bacillati</taxon>
        <taxon>Cyanobacteriota</taxon>
        <taxon>Cyanophyceae</taxon>
        <taxon>Acaryochloridales</taxon>
        <taxon>Acaryochloridaceae</taxon>
        <taxon>Acaryochloris</taxon>
        <taxon>Acaryochloris thomasi</taxon>
    </lineage>
</organism>
<dbReference type="Proteomes" id="UP000248857">
    <property type="component" value="Unassembled WGS sequence"/>
</dbReference>
<proteinExistence type="inferred from homology"/>
<dbReference type="InterPro" id="IPR036165">
    <property type="entry name" value="YefM-like_sf"/>
</dbReference>
<keyword evidence="2" id="KW-0812">Transmembrane</keyword>
<evidence type="ECO:0000313" key="3">
    <source>
        <dbReference type="EMBL" id="PZD72702.1"/>
    </source>
</evidence>
<evidence type="ECO:0000256" key="2">
    <source>
        <dbReference type="SAM" id="Phobius"/>
    </source>
</evidence>
<keyword evidence="2" id="KW-1133">Transmembrane helix</keyword>
<gene>
    <name evidence="3" type="primary">yefM_1</name>
    <name evidence="3" type="ORF">C1752_03539</name>
</gene>
<name>A0A2W1JP90_9CYAN</name>
<dbReference type="SUPFAM" id="SSF143120">
    <property type="entry name" value="YefM-like"/>
    <property type="match status" value="1"/>
</dbReference>